<evidence type="ECO:0008006" key="3">
    <source>
        <dbReference type="Google" id="ProtNLM"/>
    </source>
</evidence>
<dbReference type="InterPro" id="IPR012347">
    <property type="entry name" value="Ferritin-like"/>
</dbReference>
<proteinExistence type="predicted"/>
<protein>
    <recommendedName>
        <fullName evidence="3">DUF2383 domain-containing protein</fullName>
    </recommendedName>
</protein>
<dbReference type="Proteomes" id="UP000429958">
    <property type="component" value="Unassembled WGS sequence"/>
</dbReference>
<sequence>MIEQDTIKLLRECDAGIQMGIASIDDVLDYTHSDTLKQCLAECKNQHIQMKEEIKILLEKYHDEGKASNPIAQSMSWSKSRVKLAMNKSDQTIADLMTDGSNMGVKSLHKYLNQYKAASEQSKNITKRLINLEEKLAMDMRQFL</sequence>
<dbReference type="EMBL" id="VUMD01000002">
    <property type="protein sequence ID" value="MSS35536.1"/>
    <property type="molecule type" value="Genomic_DNA"/>
</dbReference>
<dbReference type="AlphaFoldDB" id="A0A7X2NII9"/>
<dbReference type="Gene3D" id="1.20.1260.10">
    <property type="match status" value="1"/>
</dbReference>
<accession>A0A7X2NII9</accession>
<comment type="caution">
    <text evidence="1">The sequence shown here is derived from an EMBL/GenBank/DDBJ whole genome shotgun (WGS) entry which is preliminary data.</text>
</comment>
<reference evidence="1 2" key="1">
    <citation type="submission" date="2019-08" db="EMBL/GenBank/DDBJ databases">
        <title>In-depth cultivation of the pig gut microbiome towards novel bacterial diversity and tailored functional studies.</title>
        <authorList>
            <person name="Wylensek D."/>
            <person name="Hitch T.C.A."/>
            <person name="Clavel T."/>
        </authorList>
    </citation>
    <scope>NUCLEOTIDE SEQUENCE [LARGE SCALE GENOMIC DNA]</scope>
    <source>
        <strain evidence="1 2">WCA-389-WT-23D1</strain>
    </source>
</reference>
<keyword evidence="2" id="KW-1185">Reference proteome</keyword>
<dbReference type="RefSeq" id="WP_154470944.1">
    <property type="nucleotide sequence ID" value="NZ_DBEWUL010000120.1"/>
</dbReference>
<gene>
    <name evidence="1" type="ORF">FYJ39_02810</name>
</gene>
<evidence type="ECO:0000313" key="2">
    <source>
        <dbReference type="Proteomes" id="UP000429958"/>
    </source>
</evidence>
<organism evidence="1 2">
    <name type="scientific">Clostridium porci</name>
    <dbReference type="NCBI Taxonomy" id="2605778"/>
    <lineage>
        <taxon>Bacteria</taxon>
        <taxon>Bacillati</taxon>
        <taxon>Bacillota</taxon>
        <taxon>Clostridia</taxon>
        <taxon>Eubacteriales</taxon>
        <taxon>Clostridiaceae</taxon>
        <taxon>Clostridium</taxon>
    </lineage>
</organism>
<name>A0A7X2NII9_9CLOT</name>
<evidence type="ECO:0000313" key="1">
    <source>
        <dbReference type="EMBL" id="MSS35536.1"/>
    </source>
</evidence>